<keyword evidence="1" id="KW-0812">Transmembrane</keyword>
<feature type="transmembrane region" description="Helical" evidence="1">
    <location>
        <begin position="40"/>
        <end position="59"/>
    </location>
</feature>
<gene>
    <name evidence="3" type="ORF">FM119_06500</name>
</gene>
<feature type="transmembrane region" description="Helical" evidence="1">
    <location>
        <begin position="18"/>
        <end position="34"/>
    </location>
</feature>
<organism evidence="3 4">
    <name type="scientific">Mycetocola reblochoni REB411</name>
    <dbReference type="NCBI Taxonomy" id="1255698"/>
    <lineage>
        <taxon>Bacteria</taxon>
        <taxon>Bacillati</taxon>
        <taxon>Actinomycetota</taxon>
        <taxon>Actinomycetes</taxon>
        <taxon>Micrococcales</taxon>
        <taxon>Microbacteriaceae</taxon>
        <taxon>Mycetocola</taxon>
    </lineage>
</organism>
<evidence type="ECO:0000256" key="1">
    <source>
        <dbReference type="SAM" id="Phobius"/>
    </source>
</evidence>
<feature type="domain" description="DUF58" evidence="2">
    <location>
        <begin position="186"/>
        <end position="228"/>
    </location>
</feature>
<name>A0A1R4JBX7_9MICO</name>
<evidence type="ECO:0000313" key="3">
    <source>
        <dbReference type="EMBL" id="SJN29295.1"/>
    </source>
</evidence>
<keyword evidence="1" id="KW-0472">Membrane</keyword>
<keyword evidence="1" id="KW-1133">Transmembrane helix</keyword>
<dbReference type="AlphaFoldDB" id="A0A1R4JBX7"/>
<dbReference type="RefSeq" id="WP_087136870.1">
    <property type="nucleotide sequence ID" value="NZ_FUKR01000036.1"/>
</dbReference>
<dbReference type="PANTHER" id="PTHR34351">
    <property type="entry name" value="SLR1927 PROTEIN-RELATED"/>
    <property type="match status" value="1"/>
</dbReference>
<dbReference type="OrthoDB" id="9812729at2"/>
<proteinExistence type="predicted"/>
<keyword evidence="4" id="KW-1185">Reference proteome</keyword>
<evidence type="ECO:0000259" key="2">
    <source>
        <dbReference type="Pfam" id="PF01882"/>
    </source>
</evidence>
<sequence>MGVGAPARGRRWRLTGRGWTLLVAGAGLLGAWAVTHRAELLFLGALAVLLPVAGVLFTLRPASGAEPSRRLNTRHGAPFVGVEALLVHPDDGADWFDTFPEEWVVDRVGDRVSALPVHRGVVVLGPVVRVDVDPFGTVGVRSEHGRSTEFVVWPEVIPGARVPSARFHSEPGRRFRAGSGQDEVGVREYRAGDPLRQVHWKQTAHRDELMVRETNAEQRVRLRLFLVVPAATADREAEEAVALVASVADESLASGVDVEIHLGTAVPTFSAAERSGMLTALARLDVRAGIMPTARLRADDVCVTTADPDGLPGAGVTVLAVAHADAAVRVEHVAGGNVIVTGPDADSVVDALGTTP</sequence>
<dbReference type="PANTHER" id="PTHR34351:SF1">
    <property type="entry name" value="SLR1927 PROTEIN"/>
    <property type="match status" value="1"/>
</dbReference>
<accession>A0A1R4JBX7</accession>
<dbReference type="EMBL" id="FUKR01000036">
    <property type="protein sequence ID" value="SJN29295.1"/>
    <property type="molecule type" value="Genomic_DNA"/>
</dbReference>
<dbReference type="Pfam" id="PF01882">
    <property type="entry name" value="DUF58"/>
    <property type="match status" value="1"/>
</dbReference>
<protein>
    <recommendedName>
        <fullName evidence="2">DUF58 domain-containing protein</fullName>
    </recommendedName>
</protein>
<evidence type="ECO:0000313" key="4">
    <source>
        <dbReference type="Proteomes" id="UP000196778"/>
    </source>
</evidence>
<reference evidence="4" key="1">
    <citation type="submission" date="2017-02" db="EMBL/GenBank/DDBJ databases">
        <authorList>
            <person name="Dridi B."/>
        </authorList>
    </citation>
    <scope>NUCLEOTIDE SEQUENCE [LARGE SCALE GENOMIC DNA]</scope>
    <source>
        <strain evidence="4">EB411</strain>
    </source>
</reference>
<dbReference type="Proteomes" id="UP000196778">
    <property type="component" value="Unassembled WGS sequence"/>
</dbReference>
<dbReference type="InterPro" id="IPR002881">
    <property type="entry name" value="DUF58"/>
</dbReference>